<organism evidence="1 2">
    <name type="scientific">Shigella dysenteriae</name>
    <dbReference type="NCBI Taxonomy" id="622"/>
    <lineage>
        <taxon>Bacteria</taxon>
        <taxon>Pseudomonadati</taxon>
        <taxon>Pseudomonadota</taxon>
        <taxon>Gammaproteobacteria</taxon>
        <taxon>Enterobacterales</taxon>
        <taxon>Enterobacteriaceae</taxon>
        <taxon>Shigella</taxon>
    </lineage>
</organism>
<accession>A0A2S8DGS1</accession>
<dbReference type="Proteomes" id="UP000238186">
    <property type="component" value="Unassembled WGS sequence"/>
</dbReference>
<comment type="caution">
    <text evidence="1">The sequence shown here is derived from an EMBL/GenBank/DDBJ whole genome shotgun (WGS) entry which is preliminary data.</text>
</comment>
<dbReference type="EMBL" id="PUGT01000045">
    <property type="protein sequence ID" value="PQN10850.1"/>
    <property type="molecule type" value="Genomic_DNA"/>
</dbReference>
<dbReference type="AlphaFoldDB" id="A0A2S8DGS1"/>
<gene>
    <name evidence="1" type="ORF">C5K18_03450</name>
</gene>
<evidence type="ECO:0000313" key="1">
    <source>
        <dbReference type="EMBL" id="PQN10850.1"/>
    </source>
</evidence>
<protein>
    <submittedName>
        <fullName evidence="1">Uncharacterized protein</fullName>
    </submittedName>
</protein>
<evidence type="ECO:0000313" key="2">
    <source>
        <dbReference type="Proteomes" id="UP000238186"/>
    </source>
</evidence>
<name>A0A2S8DGS1_SHIDY</name>
<reference evidence="1 2" key="1">
    <citation type="submission" date="2018-02" db="EMBL/GenBank/DDBJ databases">
        <title>Distribution and characterization of Shiga toxin converting temperate phage carried by Shigella flexneri in Hispaniola.</title>
        <authorList>
            <person name="Fogolari M."/>
            <person name="Mavian C."/>
            <person name="Angeletti S."/>
            <person name="Salemi M."/>
            <person name="Lampel K.A."/>
            <person name="Maurelli A.T."/>
        </authorList>
    </citation>
    <scope>NUCLEOTIDE SEQUENCE [LARGE SCALE GENOMIC DNA]</scope>
    <source>
        <strain evidence="1 2">BS979</strain>
    </source>
</reference>
<sequence>MKKAALLRRVITVGYYSPAEILLHVLLFIPCRPRLPARAFFVHKKAPPERGWRVALCAIAWCRVPPGEFSIST</sequence>
<proteinExistence type="predicted"/>